<dbReference type="SUPFAM" id="SSF144232">
    <property type="entry name" value="HIT/MYND zinc finger-like"/>
    <property type="match status" value="1"/>
</dbReference>
<keyword evidence="2 4" id="KW-0863">Zinc-finger</keyword>
<evidence type="ECO:0000313" key="8">
    <source>
        <dbReference type="Proteomes" id="UP000193467"/>
    </source>
</evidence>
<dbReference type="AlphaFoldDB" id="A0A1Y2EYZ4"/>
<name>A0A1Y2EYZ4_9BASI</name>
<proteinExistence type="predicted"/>
<evidence type="ECO:0000259" key="6">
    <source>
        <dbReference type="PROSITE" id="PS50865"/>
    </source>
</evidence>
<feature type="domain" description="MYND-type" evidence="6">
    <location>
        <begin position="153"/>
        <end position="201"/>
    </location>
</feature>
<protein>
    <recommendedName>
        <fullName evidence="6">MYND-type domain-containing protein</fullName>
    </recommendedName>
</protein>
<feature type="region of interest" description="Disordered" evidence="5">
    <location>
        <begin position="1"/>
        <end position="37"/>
    </location>
</feature>
<evidence type="ECO:0000256" key="5">
    <source>
        <dbReference type="SAM" id="MobiDB-lite"/>
    </source>
</evidence>
<sequence>MSRIRTFALQEAPEPAPVQPPKDGPAPDADEDVAEPLPAPPLTLALARKGSSYILVHPAPMSASAPNERQYAIINALVQADPFPELGEGGRSRLWLKIGAGKSGEQGGENEGLLEKLVAAGVVKETGTTAKQGIVDYPLVELLLPSHELCHACACCGAFETQKEEDDVPTRFLRCARCKQAYYCSALCQSKDWKATHKPNCLDVPGDDDASIEEARRRALLRLFGRTVAARVGPRSKMD</sequence>
<keyword evidence="8" id="KW-1185">Reference proteome</keyword>
<organism evidence="7 8">
    <name type="scientific">Leucosporidium creatinivorum</name>
    <dbReference type="NCBI Taxonomy" id="106004"/>
    <lineage>
        <taxon>Eukaryota</taxon>
        <taxon>Fungi</taxon>
        <taxon>Dikarya</taxon>
        <taxon>Basidiomycota</taxon>
        <taxon>Pucciniomycotina</taxon>
        <taxon>Microbotryomycetes</taxon>
        <taxon>Leucosporidiales</taxon>
        <taxon>Leucosporidium</taxon>
    </lineage>
</organism>
<evidence type="ECO:0000313" key="7">
    <source>
        <dbReference type="EMBL" id="ORY76852.1"/>
    </source>
</evidence>
<keyword evidence="3" id="KW-0862">Zinc</keyword>
<dbReference type="InterPro" id="IPR002893">
    <property type="entry name" value="Znf_MYND"/>
</dbReference>
<dbReference type="Pfam" id="PF01753">
    <property type="entry name" value="zf-MYND"/>
    <property type="match status" value="1"/>
</dbReference>
<gene>
    <name evidence="7" type="ORF">BCR35DRAFT_353236</name>
</gene>
<feature type="compositionally biased region" description="Pro residues" evidence="5">
    <location>
        <begin position="14"/>
        <end position="24"/>
    </location>
</feature>
<dbReference type="InParanoid" id="A0A1Y2EYZ4"/>
<evidence type="ECO:0000256" key="4">
    <source>
        <dbReference type="PROSITE-ProRule" id="PRU00134"/>
    </source>
</evidence>
<evidence type="ECO:0000256" key="2">
    <source>
        <dbReference type="ARBA" id="ARBA00022771"/>
    </source>
</evidence>
<dbReference type="OrthoDB" id="3007465at2759"/>
<accession>A0A1Y2EYZ4</accession>
<dbReference type="GO" id="GO:0008270">
    <property type="term" value="F:zinc ion binding"/>
    <property type="evidence" value="ECO:0007669"/>
    <property type="project" value="UniProtKB-KW"/>
</dbReference>
<evidence type="ECO:0000256" key="3">
    <source>
        <dbReference type="ARBA" id="ARBA00022833"/>
    </source>
</evidence>
<reference evidence="7 8" key="1">
    <citation type="submission" date="2016-07" db="EMBL/GenBank/DDBJ databases">
        <title>Pervasive Adenine N6-methylation of Active Genes in Fungi.</title>
        <authorList>
            <consortium name="DOE Joint Genome Institute"/>
            <person name="Mondo S.J."/>
            <person name="Dannebaum R.O."/>
            <person name="Kuo R.C."/>
            <person name="Labutti K."/>
            <person name="Haridas S."/>
            <person name="Kuo A."/>
            <person name="Salamov A."/>
            <person name="Ahrendt S.R."/>
            <person name="Lipzen A."/>
            <person name="Sullivan W."/>
            <person name="Andreopoulos W.B."/>
            <person name="Clum A."/>
            <person name="Lindquist E."/>
            <person name="Daum C."/>
            <person name="Ramamoorthy G.K."/>
            <person name="Gryganskyi A."/>
            <person name="Culley D."/>
            <person name="Magnuson J.K."/>
            <person name="James T.Y."/>
            <person name="O'Malley M.A."/>
            <person name="Stajich J.E."/>
            <person name="Spatafora J.W."/>
            <person name="Visel A."/>
            <person name="Grigoriev I.V."/>
        </authorList>
    </citation>
    <scope>NUCLEOTIDE SEQUENCE [LARGE SCALE GENOMIC DNA]</scope>
    <source>
        <strain evidence="7 8">62-1032</strain>
    </source>
</reference>
<dbReference type="PROSITE" id="PS50865">
    <property type="entry name" value="ZF_MYND_2"/>
    <property type="match status" value="1"/>
</dbReference>
<keyword evidence="1" id="KW-0479">Metal-binding</keyword>
<dbReference type="Proteomes" id="UP000193467">
    <property type="component" value="Unassembled WGS sequence"/>
</dbReference>
<comment type="caution">
    <text evidence="7">The sequence shown here is derived from an EMBL/GenBank/DDBJ whole genome shotgun (WGS) entry which is preliminary data.</text>
</comment>
<dbReference type="STRING" id="106004.A0A1Y2EYZ4"/>
<dbReference type="EMBL" id="MCGR01000033">
    <property type="protein sequence ID" value="ORY76852.1"/>
    <property type="molecule type" value="Genomic_DNA"/>
</dbReference>
<dbReference type="Gene3D" id="6.10.140.2220">
    <property type="match status" value="1"/>
</dbReference>
<evidence type="ECO:0000256" key="1">
    <source>
        <dbReference type="ARBA" id="ARBA00022723"/>
    </source>
</evidence>